<reference evidence="1 2" key="1">
    <citation type="journal article" date="2018" name="Nat. Ecol. Evol.">
        <title>Shark genomes provide insights into elasmobranch evolution and the origin of vertebrates.</title>
        <authorList>
            <person name="Hara Y"/>
            <person name="Yamaguchi K"/>
            <person name="Onimaru K"/>
            <person name="Kadota M"/>
            <person name="Koyanagi M"/>
            <person name="Keeley SD"/>
            <person name="Tatsumi K"/>
            <person name="Tanaka K"/>
            <person name="Motone F"/>
            <person name="Kageyama Y"/>
            <person name="Nozu R"/>
            <person name="Adachi N"/>
            <person name="Nishimura O"/>
            <person name="Nakagawa R"/>
            <person name="Tanegashima C"/>
            <person name="Kiyatake I"/>
            <person name="Matsumoto R"/>
            <person name="Murakumo K"/>
            <person name="Nishida K"/>
            <person name="Terakita A"/>
            <person name="Kuratani S"/>
            <person name="Sato K"/>
            <person name="Hyodo S Kuraku.S."/>
        </authorList>
    </citation>
    <scope>NUCLEOTIDE SEQUENCE [LARGE SCALE GENOMIC DNA]</scope>
</reference>
<dbReference type="AlphaFoldDB" id="A0A401S671"/>
<keyword evidence="2" id="KW-1185">Reference proteome</keyword>
<accession>A0A401S671</accession>
<name>A0A401S671_CHIPU</name>
<organism evidence="1 2">
    <name type="scientific">Chiloscyllium punctatum</name>
    <name type="common">Brownbanded bambooshark</name>
    <name type="synonym">Hemiscyllium punctatum</name>
    <dbReference type="NCBI Taxonomy" id="137246"/>
    <lineage>
        <taxon>Eukaryota</taxon>
        <taxon>Metazoa</taxon>
        <taxon>Chordata</taxon>
        <taxon>Craniata</taxon>
        <taxon>Vertebrata</taxon>
        <taxon>Chondrichthyes</taxon>
        <taxon>Elasmobranchii</taxon>
        <taxon>Galeomorphii</taxon>
        <taxon>Galeoidea</taxon>
        <taxon>Orectolobiformes</taxon>
        <taxon>Hemiscylliidae</taxon>
        <taxon>Chiloscyllium</taxon>
    </lineage>
</organism>
<dbReference type="Proteomes" id="UP000287033">
    <property type="component" value="Unassembled WGS sequence"/>
</dbReference>
<protein>
    <submittedName>
        <fullName evidence="1">Uncharacterized protein</fullName>
    </submittedName>
</protein>
<comment type="caution">
    <text evidence="1">The sequence shown here is derived from an EMBL/GenBank/DDBJ whole genome shotgun (WGS) entry which is preliminary data.</text>
</comment>
<dbReference type="EMBL" id="BEZZ01000101">
    <property type="protein sequence ID" value="GCC25878.1"/>
    <property type="molecule type" value="Genomic_DNA"/>
</dbReference>
<proteinExistence type="predicted"/>
<sequence>MKVILTTSNEENVKRNYLSQRCESETISSSPDHLTLSQRTTGLPGVALYVWCLKIRKYPKTKGIVFSPKGGGIN</sequence>
<evidence type="ECO:0000313" key="2">
    <source>
        <dbReference type="Proteomes" id="UP000287033"/>
    </source>
</evidence>
<evidence type="ECO:0000313" key="1">
    <source>
        <dbReference type="EMBL" id="GCC25878.1"/>
    </source>
</evidence>
<gene>
    <name evidence="1" type="ORF">chiPu_0004290</name>
</gene>